<organism evidence="1 2">
    <name type="scientific">Eleutherodactylus coqui</name>
    <name type="common">Puerto Rican coqui</name>
    <dbReference type="NCBI Taxonomy" id="57060"/>
    <lineage>
        <taxon>Eukaryota</taxon>
        <taxon>Metazoa</taxon>
        <taxon>Chordata</taxon>
        <taxon>Craniata</taxon>
        <taxon>Vertebrata</taxon>
        <taxon>Euteleostomi</taxon>
        <taxon>Amphibia</taxon>
        <taxon>Batrachia</taxon>
        <taxon>Anura</taxon>
        <taxon>Neobatrachia</taxon>
        <taxon>Hyloidea</taxon>
        <taxon>Eleutherodactylidae</taxon>
        <taxon>Eleutherodactylinae</taxon>
        <taxon>Eleutherodactylus</taxon>
        <taxon>Eleutherodactylus</taxon>
    </lineage>
</organism>
<accession>A0A8J6F8D6</accession>
<proteinExistence type="predicted"/>
<gene>
    <name evidence="1" type="ORF">GDO78_010927</name>
</gene>
<name>A0A8J6F8D6_ELECQ</name>
<comment type="caution">
    <text evidence="1">The sequence shown here is derived from an EMBL/GenBank/DDBJ whole genome shotgun (WGS) entry which is preliminary data.</text>
</comment>
<dbReference type="Proteomes" id="UP000770717">
    <property type="component" value="Unassembled WGS sequence"/>
</dbReference>
<evidence type="ECO:0000313" key="1">
    <source>
        <dbReference type="EMBL" id="KAG9481949.1"/>
    </source>
</evidence>
<protein>
    <submittedName>
        <fullName evidence="1">Uncharacterized protein</fullName>
    </submittedName>
</protein>
<evidence type="ECO:0000313" key="2">
    <source>
        <dbReference type="Proteomes" id="UP000770717"/>
    </source>
</evidence>
<sequence length="88" mass="10080">MILWEPVVEPFTDQSAVMKRNCPNWAVYFQNCMNTSRFAWPAVDKYLTFSSQSVYRPTSCTRLASCTFCPELLGKLESLENTDQDGVD</sequence>
<reference evidence="1" key="1">
    <citation type="thesis" date="2020" institute="ProQuest LLC" country="789 East Eisenhower Parkway, Ann Arbor, MI, USA">
        <title>Comparative Genomics and Chromosome Evolution.</title>
        <authorList>
            <person name="Mudd A.B."/>
        </authorList>
    </citation>
    <scope>NUCLEOTIDE SEQUENCE</scope>
    <source>
        <strain evidence="1">HN-11 Male</strain>
        <tissue evidence="1">Kidney and liver</tissue>
    </source>
</reference>
<dbReference type="AlphaFoldDB" id="A0A8J6F8D6"/>
<dbReference type="EMBL" id="WNTK01000006">
    <property type="protein sequence ID" value="KAG9481949.1"/>
    <property type="molecule type" value="Genomic_DNA"/>
</dbReference>
<keyword evidence="2" id="KW-1185">Reference proteome</keyword>